<evidence type="ECO:0000256" key="3">
    <source>
        <dbReference type="ARBA" id="ARBA00023211"/>
    </source>
</evidence>
<evidence type="ECO:0000256" key="1">
    <source>
        <dbReference type="ARBA" id="ARBA00022490"/>
    </source>
</evidence>
<evidence type="ECO:0000256" key="5">
    <source>
        <dbReference type="ARBA" id="ARBA00023308"/>
    </source>
</evidence>
<dbReference type="HAMAP" id="MF_00541">
    <property type="entry name" value="RhaA"/>
    <property type="match status" value="1"/>
</dbReference>
<comment type="pathway">
    <text evidence="6">Carbohydrate degradation; L-rhamnose degradation; glycerone phosphate from L-rhamnose: step 1/3.</text>
</comment>
<feature type="binding site" evidence="6">
    <location>
        <position position="306"/>
    </location>
    <ligand>
        <name>Mn(2+)</name>
        <dbReference type="ChEBI" id="CHEBI:29035"/>
    </ligand>
</feature>
<comment type="caution">
    <text evidence="7">The sequence shown here is derived from an EMBL/GenBank/DDBJ whole genome shotgun (WGS) entry which is preliminary data.</text>
</comment>
<name>A0ABS6KEF3_9FIRM</name>
<dbReference type="RefSeq" id="WP_158350970.1">
    <property type="nucleotide sequence ID" value="NZ_JAHQCX010000025.1"/>
</dbReference>
<evidence type="ECO:0000313" key="7">
    <source>
        <dbReference type="EMBL" id="MBU9728884.1"/>
    </source>
</evidence>
<dbReference type="PANTHER" id="PTHR30268:SF0">
    <property type="entry name" value="L-RHAMNOSE ISOMERASE"/>
    <property type="match status" value="1"/>
</dbReference>
<dbReference type="PANTHER" id="PTHR30268">
    <property type="entry name" value="L-RHAMNOSE ISOMERASE"/>
    <property type="match status" value="1"/>
</dbReference>
<dbReference type="InterPro" id="IPR050337">
    <property type="entry name" value="L-rhamnose_isomerase"/>
</dbReference>
<dbReference type="InterPro" id="IPR036237">
    <property type="entry name" value="Xyl_isomerase-like_sf"/>
</dbReference>
<organism evidence="7 8">
    <name type="scientific">Diplocloster modestus</name>
    <dbReference type="NCBI Taxonomy" id="2850322"/>
    <lineage>
        <taxon>Bacteria</taxon>
        <taxon>Bacillati</taxon>
        <taxon>Bacillota</taxon>
        <taxon>Clostridia</taxon>
        <taxon>Lachnospirales</taxon>
        <taxon>Lachnospiraceae</taxon>
        <taxon>Diplocloster</taxon>
    </lineage>
</organism>
<dbReference type="Pfam" id="PF06134">
    <property type="entry name" value="RhaA"/>
    <property type="match status" value="1"/>
</dbReference>
<sequence length="431" mass="49205">MNREARIQQAYENAKEVYGGYGVEVETILEKFDGIPVSIPCWQGDDIVGFEPKGAGASGGLTVTGNYPGRPGNPEEYRMDLEKSMSYIPGRIKVNLHSIYGENYEAGIDRDEYASRHFSNWIAWAKEKGVGLDMNATTFSHPYAESGLTISNPDENIRQFWIRHMQSVREISEDIGRELGQVCVFNTWVQDGMKDMPANRMKYRELMKQSFDEIFGKKQISTDYVYDALEPKLFAVGVESYTVGSNDFYLSYHGHARAKGIGNTILNLDMGHFHCEESAADKISAVMLFSDRFMAHITRGLRWDSDHVVINDEKTNDMMREIVRCGVLDQAFFGTDYFDASINRVAAWTIGTRATQRALLTAMLEPVRLLHRAEEDGDYTKRLMLMDEFRSLPANAVWEYYCLSKEKAVATEWLADLKQYEKDVMFKRNNS</sequence>
<dbReference type="Gene3D" id="3.20.20.150">
    <property type="entry name" value="Divalent-metal-dependent TIM barrel enzymes"/>
    <property type="match status" value="1"/>
</dbReference>
<comment type="subcellular location">
    <subcellularLocation>
        <location evidence="6">Cytoplasm</location>
    </subcellularLocation>
</comment>
<feature type="binding site" evidence="6">
    <location>
        <position position="304"/>
    </location>
    <ligand>
        <name>Mn(2+)</name>
        <dbReference type="ChEBI" id="CHEBI:29035"/>
    </ligand>
</feature>
<reference evidence="7 8" key="1">
    <citation type="submission" date="2021-06" db="EMBL/GenBank/DDBJ databases">
        <title>Description of novel taxa of the family Lachnospiraceae.</title>
        <authorList>
            <person name="Chaplin A.V."/>
            <person name="Sokolova S.R."/>
            <person name="Pikina A.P."/>
            <person name="Korzhanova M."/>
            <person name="Belova V."/>
            <person name="Korostin D."/>
            <person name="Efimov B.A."/>
        </authorList>
    </citation>
    <scope>NUCLEOTIDE SEQUENCE [LARGE SCALE GENOMIC DNA]</scope>
    <source>
        <strain evidence="7 8">ASD4241</strain>
    </source>
</reference>
<feature type="binding site" evidence="6">
    <location>
        <position position="272"/>
    </location>
    <ligand>
        <name>Mn(2+)</name>
        <dbReference type="ChEBI" id="CHEBI:29035"/>
    </ligand>
</feature>
<comment type="cofactor">
    <cofactor evidence="6">
        <name>Mn(2+)</name>
        <dbReference type="ChEBI" id="CHEBI:29035"/>
    </cofactor>
    <text evidence="6">Binds 1 Mn(2+) ion per subunit.</text>
</comment>
<keyword evidence="4 6" id="KW-0413">Isomerase</keyword>
<protein>
    <recommendedName>
        <fullName evidence="6">L-rhamnose isomerase</fullName>
        <ecNumber evidence="6">5.3.1.14</ecNumber>
    </recommendedName>
</protein>
<dbReference type="GO" id="GO:0008740">
    <property type="term" value="F:L-rhamnose isomerase activity"/>
    <property type="evidence" value="ECO:0007669"/>
    <property type="project" value="UniProtKB-EC"/>
</dbReference>
<gene>
    <name evidence="6" type="primary">rhaA</name>
    <name evidence="7" type="ORF">KTH90_23110</name>
</gene>
<keyword evidence="2 6" id="KW-0479">Metal-binding</keyword>
<dbReference type="EC" id="5.3.1.14" evidence="6"/>
<keyword evidence="1 6" id="KW-0963">Cytoplasm</keyword>
<proteinExistence type="inferred from homology"/>
<comment type="function">
    <text evidence="6">Catalyzes the interconversion of L-rhamnose and L-rhamnulose.</text>
</comment>
<comment type="similarity">
    <text evidence="6">Belongs to the rhamnose isomerase family.</text>
</comment>
<evidence type="ECO:0000256" key="2">
    <source>
        <dbReference type="ARBA" id="ARBA00022723"/>
    </source>
</evidence>
<dbReference type="InterPro" id="IPR009308">
    <property type="entry name" value="Rhamnose_isomerase"/>
</dbReference>
<dbReference type="SUPFAM" id="SSF51658">
    <property type="entry name" value="Xylose isomerase-like"/>
    <property type="match status" value="1"/>
</dbReference>
<dbReference type="EMBL" id="JAHQCX010000025">
    <property type="protein sequence ID" value="MBU9728884.1"/>
    <property type="molecule type" value="Genomic_DNA"/>
</dbReference>
<evidence type="ECO:0000256" key="6">
    <source>
        <dbReference type="HAMAP-Rule" id="MF_00541"/>
    </source>
</evidence>
<dbReference type="Proteomes" id="UP001314681">
    <property type="component" value="Unassembled WGS sequence"/>
</dbReference>
<evidence type="ECO:0000313" key="8">
    <source>
        <dbReference type="Proteomes" id="UP001314681"/>
    </source>
</evidence>
<evidence type="ECO:0000256" key="4">
    <source>
        <dbReference type="ARBA" id="ARBA00023235"/>
    </source>
</evidence>
<keyword evidence="5 6" id="KW-0684">Rhamnose metabolism</keyword>
<comment type="catalytic activity">
    <reaction evidence="6">
        <text>L-rhamnopyranose = L-rhamnulose</text>
        <dbReference type="Rhea" id="RHEA:23160"/>
        <dbReference type="ChEBI" id="CHEBI:17897"/>
        <dbReference type="ChEBI" id="CHEBI:62346"/>
        <dbReference type="EC" id="5.3.1.14"/>
    </reaction>
</comment>
<accession>A0ABS6KEF3</accession>
<keyword evidence="3 6" id="KW-0464">Manganese</keyword>
<keyword evidence="8" id="KW-1185">Reference proteome</keyword>